<reference evidence="1" key="1">
    <citation type="submission" date="2021-03" db="EMBL/GenBank/DDBJ databases">
        <authorList>
            <consortium name="DOE Joint Genome Institute"/>
            <person name="Ahrendt S."/>
            <person name="Looney B.P."/>
            <person name="Miyauchi S."/>
            <person name="Morin E."/>
            <person name="Drula E."/>
            <person name="Courty P.E."/>
            <person name="Chicoki N."/>
            <person name="Fauchery L."/>
            <person name="Kohler A."/>
            <person name="Kuo A."/>
            <person name="Labutti K."/>
            <person name="Pangilinan J."/>
            <person name="Lipzen A."/>
            <person name="Riley R."/>
            <person name="Andreopoulos W."/>
            <person name="He G."/>
            <person name="Johnson J."/>
            <person name="Barry K.W."/>
            <person name="Grigoriev I.V."/>
            <person name="Nagy L."/>
            <person name="Hibbett D."/>
            <person name="Henrissat B."/>
            <person name="Matheny P.B."/>
            <person name="Labbe J."/>
            <person name="Martin F."/>
        </authorList>
    </citation>
    <scope>NUCLEOTIDE SEQUENCE</scope>
    <source>
        <strain evidence="1">HHB10654</strain>
    </source>
</reference>
<dbReference type="Proteomes" id="UP000814140">
    <property type="component" value="Unassembled WGS sequence"/>
</dbReference>
<name>A0ACB8SN25_9AGAM</name>
<sequence length="182" mass="20337">MAALRQRIPFTLESNEESETVILDEQEQEEVIENLRTQEDASNRQFRIIVRGIVGSSLCIHLWYLVRRINPFNAFFTPVPPIPAAALFALIHIAVHANLLLLSWPTRSFMQDITPLSYPTLYAISGVAPLISFLAGRGAANVLWWSFALGALAFHHAVQLSISRGQAEIAQLETLRYNARGA</sequence>
<comment type="caution">
    <text evidence="1">The sequence shown here is derived from an EMBL/GenBank/DDBJ whole genome shotgun (WGS) entry which is preliminary data.</text>
</comment>
<organism evidence="1 2">
    <name type="scientific">Artomyces pyxidatus</name>
    <dbReference type="NCBI Taxonomy" id="48021"/>
    <lineage>
        <taxon>Eukaryota</taxon>
        <taxon>Fungi</taxon>
        <taxon>Dikarya</taxon>
        <taxon>Basidiomycota</taxon>
        <taxon>Agaricomycotina</taxon>
        <taxon>Agaricomycetes</taxon>
        <taxon>Russulales</taxon>
        <taxon>Auriscalpiaceae</taxon>
        <taxon>Artomyces</taxon>
    </lineage>
</organism>
<reference evidence="1" key="2">
    <citation type="journal article" date="2022" name="New Phytol.">
        <title>Evolutionary transition to the ectomycorrhizal habit in the genomes of a hyperdiverse lineage of mushroom-forming fungi.</title>
        <authorList>
            <person name="Looney B."/>
            <person name="Miyauchi S."/>
            <person name="Morin E."/>
            <person name="Drula E."/>
            <person name="Courty P.E."/>
            <person name="Kohler A."/>
            <person name="Kuo A."/>
            <person name="LaButti K."/>
            <person name="Pangilinan J."/>
            <person name="Lipzen A."/>
            <person name="Riley R."/>
            <person name="Andreopoulos W."/>
            <person name="He G."/>
            <person name="Johnson J."/>
            <person name="Nolan M."/>
            <person name="Tritt A."/>
            <person name="Barry K.W."/>
            <person name="Grigoriev I.V."/>
            <person name="Nagy L.G."/>
            <person name="Hibbett D."/>
            <person name="Henrissat B."/>
            <person name="Matheny P.B."/>
            <person name="Labbe J."/>
            <person name="Martin F.M."/>
        </authorList>
    </citation>
    <scope>NUCLEOTIDE SEQUENCE</scope>
    <source>
        <strain evidence="1">HHB10654</strain>
    </source>
</reference>
<evidence type="ECO:0000313" key="1">
    <source>
        <dbReference type="EMBL" id="KAI0057815.1"/>
    </source>
</evidence>
<evidence type="ECO:0000313" key="2">
    <source>
        <dbReference type="Proteomes" id="UP000814140"/>
    </source>
</evidence>
<keyword evidence="2" id="KW-1185">Reference proteome</keyword>
<gene>
    <name evidence="1" type="ORF">BV25DRAFT_1830733</name>
</gene>
<proteinExistence type="predicted"/>
<protein>
    <submittedName>
        <fullName evidence="1">Uncharacterized protein</fullName>
    </submittedName>
</protein>
<dbReference type="EMBL" id="MU277242">
    <property type="protein sequence ID" value="KAI0057815.1"/>
    <property type="molecule type" value="Genomic_DNA"/>
</dbReference>
<accession>A0ACB8SN25</accession>